<evidence type="ECO:0000313" key="2">
    <source>
        <dbReference type="EMBL" id="KIK75228.1"/>
    </source>
</evidence>
<protein>
    <submittedName>
        <fullName evidence="2">Uncharacterized protein</fullName>
    </submittedName>
</protein>
<proteinExistence type="predicted"/>
<feature type="compositionally biased region" description="Basic and acidic residues" evidence="1">
    <location>
        <begin position="78"/>
        <end position="97"/>
    </location>
</feature>
<dbReference type="Proteomes" id="UP000054538">
    <property type="component" value="Unassembled WGS sequence"/>
</dbReference>
<organism evidence="2 3">
    <name type="scientific">Paxillus rubicundulus Ve08.2h10</name>
    <dbReference type="NCBI Taxonomy" id="930991"/>
    <lineage>
        <taxon>Eukaryota</taxon>
        <taxon>Fungi</taxon>
        <taxon>Dikarya</taxon>
        <taxon>Basidiomycota</taxon>
        <taxon>Agaricomycotina</taxon>
        <taxon>Agaricomycetes</taxon>
        <taxon>Agaricomycetidae</taxon>
        <taxon>Boletales</taxon>
        <taxon>Paxilineae</taxon>
        <taxon>Paxillaceae</taxon>
        <taxon>Paxillus</taxon>
    </lineage>
</organism>
<accession>A0A0D0CJ52</accession>
<dbReference type="InParanoid" id="A0A0D0CJ52"/>
<name>A0A0D0CJ52_9AGAM</name>
<evidence type="ECO:0000256" key="1">
    <source>
        <dbReference type="SAM" id="MobiDB-lite"/>
    </source>
</evidence>
<feature type="compositionally biased region" description="Basic and acidic residues" evidence="1">
    <location>
        <begin position="54"/>
        <end position="64"/>
    </location>
</feature>
<evidence type="ECO:0000313" key="3">
    <source>
        <dbReference type="Proteomes" id="UP000054538"/>
    </source>
</evidence>
<dbReference type="HOGENOM" id="CLU_2210824_0_0_1"/>
<dbReference type="EMBL" id="KN828257">
    <property type="protein sequence ID" value="KIK75228.1"/>
    <property type="molecule type" value="Genomic_DNA"/>
</dbReference>
<keyword evidence="3" id="KW-1185">Reference proteome</keyword>
<sequence length="107" mass="12043">MSDNMMKTFASMMAGLSLTKNPRAILHPANPSCYCAPLVCNSSRDYSQPPFTQLDHRWPPTDHDDSPEEPNQMDCDDTDIKFKDCDNEVKGSDRENSAGDMSEDERP</sequence>
<gene>
    <name evidence="2" type="ORF">PAXRUDRAFT_19176</name>
</gene>
<reference evidence="2 3" key="1">
    <citation type="submission" date="2014-04" db="EMBL/GenBank/DDBJ databases">
        <authorList>
            <consortium name="DOE Joint Genome Institute"/>
            <person name="Kuo A."/>
            <person name="Kohler A."/>
            <person name="Jargeat P."/>
            <person name="Nagy L.G."/>
            <person name="Floudas D."/>
            <person name="Copeland A."/>
            <person name="Barry K.W."/>
            <person name="Cichocki N."/>
            <person name="Veneault-Fourrey C."/>
            <person name="LaButti K."/>
            <person name="Lindquist E.A."/>
            <person name="Lipzen A."/>
            <person name="Lundell T."/>
            <person name="Morin E."/>
            <person name="Murat C."/>
            <person name="Sun H."/>
            <person name="Tunlid A."/>
            <person name="Henrissat B."/>
            <person name="Grigoriev I.V."/>
            <person name="Hibbett D.S."/>
            <person name="Martin F."/>
            <person name="Nordberg H.P."/>
            <person name="Cantor M.N."/>
            <person name="Hua S.X."/>
        </authorList>
    </citation>
    <scope>NUCLEOTIDE SEQUENCE [LARGE SCALE GENOMIC DNA]</scope>
    <source>
        <strain evidence="2 3">Ve08.2h10</strain>
    </source>
</reference>
<feature type="region of interest" description="Disordered" evidence="1">
    <location>
        <begin position="46"/>
        <end position="107"/>
    </location>
</feature>
<dbReference type="AlphaFoldDB" id="A0A0D0CJ52"/>
<reference evidence="3" key="2">
    <citation type="submission" date="2015-01" db="EMBL/GenBank/DDBJ databases">
        <title>Evolutionary Origins and Diversification of the Mycorrhizal Mutualists.</title>
        <authorList>
            <consortium name="DOE Joint Genome Institute"/>
            <consortium name="Mycorrhizal Genomics Consortium"/>
            <person name="Kohler A."/>
            <person name="Kuo A."/>
            <person name="Nagy L.G."/>
            <person name="Floudas D."/>
            <person name="Copeland A."/>
            <person name="Barry K.W."/>
            <person name="Cichocki N."/>
            <person name="Veneault-Fourrey C."/>
            <person name="LaButti K."/>
            <person name="Lindquist E.A."/>
            <person name="Lipzen A."/>
            <person name="Lundell T."/>
            <person name="Morin E."/>
            <person name="Murat C."/>
            <person name="Riley R."/>
            <person name="Ohm R."/>
            <person name="Sun H."/>
            <person name="Tunlid A."/>
            <person name="Henrissat B."/>
            <person name="Grigoriev I.V."/>
            <person name="Hibbett D.S."/>
            <person name="Martin F."/>
        </authorList>
    </citation>
    <scope>NUCLEOTIDE SEQUENCE [LARGE SCALE GENOMIC DNA]</scope>
    <source>
        <strain evidence="3">Ve08.2h10</strain>
    </source>
</reference>